<evidence type="ECO:0000313" key="3">
    <source>
        <dbReference type="Proteomes" id="UP001168883"/>
    </source>
</evidence>
<keyword evidence="3" id="KW-1185">Reference proteome</keyword>
<dbReference type="Proteomes" id="UP001168883">
    <property type="component" value="Unassembled WGS sequence"/>
</dbReference>
<proteinExistence type="predicted"/>
<name>A0ABT8VJ90_9BACL</name>
<protein>
    <submittedName>
        <fullName evidence="2">DUF5682 family protein</fullName>
    </submittedName>
</protein>
<evidence type="ECO:0000256" key="1">
    <source>
        <dbReference type="SAM" id="MobiDB-lite"/>
    </source>
</evidence>
<feature type="region of interest" description="Disordered" evidence="1">
    <location>
        <begin position="129"/>
        <end position="155"/>
    </location>
</feature>
<accession>A0ABT8VJ90</accession>
<reference evidence="2" key="1">
    <citation type="submission" date="2023-07" db="EMBL/GenBank/DDBJ databases">
        <authorList>
            <person name="Aktuganov G."/>
            <person name="Boyko T."/>
            <person name="Delegan Y."/>
            <person name="Galimzianova N."/>
            <person name="Gilvanova E."/>
            <person name="Korobov V."/>
            <person name="Kuzmina L."/>
            <person name="Melentiev A."/>
            <person name="Milman P."/>
            <person name="Ryabova A."/>
            <person name="Stupak E."/>
            <person name="Yasakov T."/>
            <person name="Zharikova N."/>
            <person name="Zhurenko E."/>
        </authorList>
    </citation>
    <scope>NUCLEOTIDE SEQUENCE</scope>
    <source>
        <strain evidence="2">IB-739</strain>
    </source>
</reference>
<gene>
    <name evidence="2" type="ORF">Q3C12_28980</name>
</gene>
<dbReference type="Pfam" id="PF18934">
    <property type="entry name" value="DUF5682"/>
    <property type="match status" value="1"/>
</dbReference>
<dbReference type="RefSeq" id="WP_302881058.1">
    <property type="nucleotide sequence ID" value="NZ_JARLKN010000033.1"/>
</dbReference>
<dbReference type="EMBL" id="JAUMKJ010000053">
    <property type="protein sequence ID" value="MDO3681042.1"/>
    <property type="molecule type" value="Genomic_DNA"/>
</dbReference>
<evidence type="ECO:0000313" key="2">
    <source>
        <dbReference type="EMBL" id="MDO3681042.1"/>
    </source>
</evidence>
<sequence length="807" mass="89622">MAESVQRVPGDERLSSSGGRVHVFGIRHLSPAGAFHLRAFLDEIRPQVVLVEGPSDAGDLIGQIASRGVVPPIAILAYTDQLPVRTLVFPLASYSPEYQAFLWAAENGARAEFIDLPSDAAVTLHAARRAGADPEETDREDEQAVHFDGEGGQTGRQDALAERRAFYRRQNELYGRVAELAGEPDYDSYWERHFEHSPSKEAYRHAIERFSAEMRQLLEQEERAHDPREASYNAVREAYMRRQIQQVLDATGPSDRIVVVTGAHHVSAMDLALPAMSDDELRKLPRSSTKLTLMPYSYYKLSVQSGYGAGNQAPAYFERLWECLNRQDASRLPSLYLSQVASSLRESGTHRSTASVIEGVRLAESLASLRGGSMPTWRDLRDAAVVCLGFGDLASVAEALARADIGTAIGVLPEGVSQTPIQDDLNRHLKRLKLEKYKSAVAADLELDLRENRRVKSEEAAFLDLHRSVFLHRLALLGIDFARKQQVRQDAATWAEHWVLQWTPEAEIQAVESTLKGETVELAAAFVLHERLEGCADLSEASRIIRLACQCGLPEAMEEARLTLQRLAVDAGDFAQIAAAANELSVLIRYGDIRKVDTSSFVPLLQQLFLRGTLLLVDAAVCSDEAAGAMVTGMNEMHRISQEHLDEVDDERWLAELWALASRDDRNAKLSGFAFAILLERNLISPDQCSQEVSRRLSPGIPAELGAGWFEGVSMRNRYALLSRSGLWQQLDEYIASLEDEAFLRSLVFLRRAFGSFEPREKASIAETLGVLWGLDGQGAAEQLQEPLSEDERGKLDELNDFDFGDL</sequence>
<organism evidence="2 3">
    <name type="scientific">Paenibacillus ehimensis</name>
    <dbReference type="NCBI Taxonomy" id="79264"/>
    <lineage>
        <taxon>Bacteria</taxon>
        <taxon>Bacillati</taxon>
        <taxon>Bacillota</taxon>
        <taxon>Bacilli</taxon>
        <taxon>Bacillales</taxon>
        <taxon>Paenibacillaceae</taxon>
        <taxon>Paenibacillus</taxon>
    </lineage>
</organism>
<comment type="caution">
    <text evidence="2">The sequence shown here is derived from an EMBL/GenBank/DDBJ whole genome shotgun (WGS) entry which is preliminary data.</text>
</comment>
<dbReference type="InterPro" id="IPR043737">
    <property type="entry name" value="DUF5682"/>
</dbReference>